<dbReference type="AlphaFoldDB" id="A0A6M8USL0"/>
<dbReference type="Proteomes" id="UP000505325">
    <property type="component" value="Chromosome"/>
</dbReference>
<dbReference type="RefSeq" id="WP_173634944.1">
    <property type="nucleotide sequence ID" value="NZ_CP054212.1"/>
</dbReference>
<organism evidence="1 2">
    <name type="scientific">Paramixta manurensis</name>
    <dbReference type="NCBI Taxonomy" id="2740817"/>
    <lineage>
        <taxon>Bacteria</taxon>
        <taxon>Pseudomonadati</taxon>
        <taxon>Pseudomonadota</taxon>
        <taxon>Gammaproteobacteria</taxon>
        <taxon>Enterobacterales</taxon>
        <taxon>Erwiniaceae</taxon>
        <taxon>Paramixta</taxon>
    </lineage>
</organism>
<accession>A0A6M8USL0</accession>
<proteinExistence type="predicted"/>
<sequence length="58" mass="6288">MDMEKAQAATAQLIGDAVIQLIAEGRAVTNESIREMVELLADAEPDLAVEFAISMLRK</sequence>
<reference evidence="1 2" key="1">
    <citation type="submission" date="2020-06" db="EMBL/GenBank/DDBJ databases">
        <title>Genome sequence of Paramixta manurensis strain PD-1.</title>
        <authorList>
            <person name="Lee C.W."/>
            <person name="Kim J."/>
        </authorList>
    </citation>
    <scope>NUCLEOTIDE SEQUENCE [LARGE SCALE GENOMIC DNA]</scope>
    <source>
        <strain evidence="1 2">PD-1</strain>
    </source>
</reference>
<gene>
    <name evidence="1" type="ORF">PMPD1_3121</name>
</gene>
<keyword evidence="2" id="KW-1185">Reference proteome</keyword>
<evidence type="ECO:0000313" key="2">
    <source>
        <dbReference type="Proteomes" id="UP000505325"/>
    </source>
</evidence>
<evidence type="ECO:0000313" key="1">
    <source>
        <dbReference type="EMBL" id="QKJ88053.1"/>
    </source>
</evidence>
<protein>
    <submittedName>
        <fullName evidence="1">Uncharacterized protein</fullName>
    </submittedName>
</protein>
<name>A0A6M8USL0_9GAMM</name>
<dbReference type="EMBL" id="CP054212">
    <property type="protein sequence ID" value="QKJ88053.1"/>
    <property type="molecule type" value="Genomic_DNA"/>
</dbReference>
<dbReference type="KEGG" id="pmak:PMPD1_3121"/>